<proteinExistence type="inferred from homology"/>
<evidence type="ECO:0000256" key="3">
    <source>
        <dbReference type="ARBA" id="ARBA00022722"/>
    </source>
</evidence>
<dbReference type="EMBL" id="MZXW01000026">
    <property type="protein sequence ID" value="RXT43417.1"/>
    <property type="molecule type" value="Genomic_DNA"/>
</dbReference>
<dbReference type="EC" id="3.1.26.5" evidence="7 8"/>
<keyword evidence="5 7" id="KW-0378">Hydrolase</keyword>
<evidence type="ECO:0000256" key="2">
    <source>
        <dbReference type="ARBA" id="ARBA00022694"/>
    </source>
</evidence>
<dbReference type="SUPFAM" id="SSF54211">
    <property type="entry name" value="Ribosomal protein S5 domain 2-like"/>
    <property type="match status" value="1"/>
</dbReference>
<evidence type="ECO:0000256" key="6">
    <source>
        <dbReference type="ARBA" id="ARBA00022884"/>
    </source>
</evidence>
<dbReference type="GO" id="GO:0042781">
    <property type="term" value="F:3'-tRNA processing endoribonuclease activity"/>
    <property type="evidence" value="ECO:0007669"/>
    <property type="project" value="TreeGrafter"/>
</dbReference>
<dbReference type="OrthoDB" id="9810867at2"/>
<dbReference type="InterPro" id="IPR020539">
    <property type="entry name" value="RNase_P_CS"/>
</dbReference>
<dbReference type="PROSITE" id="PS00648">
    <property type="entry name" value="RIBONUCLEASE_P"/>
    <property type="match status" value="1"/>
</dbReference>
<keyword evidence="6 7" id="KW-0694">RNA-binding</keyword>
<accession>A0A4Q1V0Y1</accession>
<protein>
    <recommendedName>
        <fullName evidence="7 8">Ribonuclease P protein component</fullName>
        <shortName evidence="7">RNase P protein</shortName>
        <shortName evidence="7">RNaseP protein</shortName>
        <ecNumber evidence="7 8">3.1.26.5</ecNumber>
    </recommendedName>
    <alternativeName>
        <fullName evidence="7">Protein C5</fullName>
    </alternativeName>
</protein>
<dbReference type="RefSeq" id="WP_129272640.1">
    <property type="nucleotide sequence ID" value="NZ_MZXW01000026.1"/>
</dbReference>
<comment type="function">
    <text evidence="1 7">RNaseP catalyzes the removal of the 5'-leader sequence from pre-tRNA to produce the mature 5'-terminus. It can also cleave other RNA substrates such as 4.5S RNA. The protein component plays an auxiliary but essential role in vivo by binding to the 5'-leader sequence and broadening the substrate specificity of the ribozyme.</text>
</comment>
<keyword evidence="3 7" id="KW-0540">Nuclease</keyword>
<keyword evidence="2 7" id="KW-0819">tRNA processing</keyword>
<dbReference type="InterPro" id="IPR014721">
    <property type="entry name" value="Ribsml_uS5_D2-typ_fold_subgr"/>
</dbReference>
<evidence type="ECO:0000313" key="11">
    <source>
        <dbReference type="Proteomes" id="UP000290819"/>
    </source>
</evidence>
<dbReference type="Gene3D" id="3.30.230.10">
    <property type="match status" value="1"/>
</dbReference>
<dbReference type="GO" id="GO:0000049">
    <property type="term" value="F:tRNA binding"/>
    <property type="evidence" value="ECO:0007669"/>
    <property type="project" value="UniProtKB-UniRule"/>
</dbReference>
<sequence length="138" mass="15618">MDRLRQRADFLAVANGARANSPAFVLQSLDRRSLGRDDSGPIRIGFTVTKKNGNAPERNRIRRRLRELVKRLDPVSMQPHHDYVLVGRRDALSRDFTTMLDDLRMAFTKPVRHTHKGRGPKIDGSRPGPAPATSRKPD</sequence>
<evidence type="ECO:0000256" key="1">
    <source>
        <dbReference type="ARBA" id="ARBA00002663"/>
    </source>
</evidence>
<dbReference type="InterPro" id="IPR020568">
    <property type="entry name" value="Ribosomal_Su5_D2-typ_SF"/>
</dbReference>
<evidence type="ECO:0000256" key="7">
    <source>
        <dbReference type="HAMAP-Rule" id="MF_00227"/>
    </source>
</evidence>
<dbReference type="PANTHER" id="PTHR33992">
    <property type="entry name" value="RIBONUCLEASE P PROTEIN COMPONENT"/>
    <property type="match status" value="1"/>
</dbReference>
<dbReference type="HAMAP" id="MF_00227">
    <property type="entry name" value="RNase_P"/>
    <property type="match status" value="1"/>
</dbReference>
<reference evidence="10 11" key="1">
    <citation type="submission" date="2017-03" db="EMBL/GenBank/DDBJ databases">
        <authorList>
            <person name="Safronova V.I."/>
            <person name="Sazanova A.L."/>
            <person name="Chirak E.R."/>
        </authorList>
    </citation>
    <scope>NUCLEOTIDE SEQUENCE [LARGE SCALE GENOMIC DNA]</scope>
    <source>
        <strain evidence="10 11">Opo-243</strain>
    </source>
</reference>
<dbReference type="Proteomes" id="UP000290819">
    <property type="component" value="Unassembled WGS sequence"/>
</dbReference>
<dbReference type="NCBIfam" id="TIGR00188">
    <property type="entry name" value="rnpA"/>
    <property type="match status" value="1"/>
</dbReference>
<evidence type="ECO:0000313" key="10">
    <source>
        <dbReference type="EMBL" id="RXT43417.1"/>
    </source>
</evidence>
<gene>
    <name evidence="7" type="primary">rnpA</name>
    <name evidence="10" type="ORF">B5V03_22595</name>
</gene>
<dbReference type="Pfam" id="PF00825">
    <property type="entry name" value="Ribonuclease_P"/>
    <property type="match status" value="1"/>
</dbReference>
<evidence type="ECO:0000256" key="8">
    <source>
        <dbReference type="NCBIfam" id="TIGR00188"/>
    </source>
</evidence>
<dbReference type="AlphaFoldDB" id="A0A4Q1V0Y1"/>
<evidence type="ECO:0000256" key="5">
    <source>
        <dbReference type="ARBA" id="ARBA00022801"/>
    </source>
</evidence>
<dbReference type="InterPro" id="IPR000100">
    <property type="entry name" value="RNase_P"/>
</dbReference>
<comment type="subunit">
    <text evidence="7">Consists of a catalytic RNA component (M1 or rnpB) and a protein subunit.</text>
</comment>
<keyword evidence="4 7" id="KW-0255">Endonuclease</keyword>
<evidence type="ECO:0000256" key="4">
    <source>
        <dbReference type="ARBA" id="ARBA00022759"/>
    </source>
</evidence>
<name>A0A4Q1V0Y1_9BRAD</name>
<comment type="catalytic activity">
    <reaction evidence="7">
        <text>Endonucleolytic cleavage of RNA, removing 5'-extranucleotides from tRNA precursor.</text>
        <dbReference type="EC" id="3.1.26.5"/>
    </reaction>
</comment>
<evidence type="ECO:0000256" key="9">
    <source>
        <dbReference type="SAM" id="MobiDB-lite"/>
    </source>
</evidence>
<dbReference type="GO" id="GO:0001682">
    <property type="term" value="P:tRNA 5'-leader removal"/>
    <property type="evidence" value="ECO:0007669"/>
    <property type="project" value="UniProtKB-UniRule"/>
</dbReference>
<feature type="compositionally biased region" description="Basic residues" evidence="9">
    <location>
        <begin position="110"/>
        <end position="119"/>
    </location>
</feature>
<dbReference type="PANTHER" id="PTHR33992:SF1">
    <property type="entry name" value="RIBONUCLEASE P PROTEIN COMPONENT"/>
    <property type="match status" value="1"/>
</dbReference>
<comment type="caution">
    <text evidence="10">The sequence shown here is derived from an EMBL/GenBank/DDBJ whole genome shotgun (WGS) entry which is preliminary data.</text>
</comment>
<dbReference type="GO" id="GO:0004526">
    <property type="term" value="F:ribonuclease P activity"/>
    <property type="evidence" value="ECO:0007669"/>
    <property type="project" value="UniProtKB-UniRule"/>
</dbReference>
<comment type="similarity">
    <text evidence="7">Belongs to the RnpA family.</text>
</comment>
<keyword evidence="11" id="KW-1185">Reference proteome</keyword>
<feature type="region of interest" description="Disordered" evidence="9">
    <location>
        <begin position="110"/>
        <end position="138"/>
    </location>
</feature>
<dbReference type="GO" id="GO:0030677">
    <property type="term" value="C:ribonuclease P complex"/>
    <property type="evidence" value="ECO:0007669"/>
    <property type="project" value="TreeGrafter"/>
</dbReference>
<organism evidence="10 11">
    <name type="scientific">Bradyrhizobium betae</name>
    <dbReference type="NCBI Taxonomy" id="244734"/>
    <lineage>
        <taxon>Bacteria</taxon>
        <taxon>Pseudomonadati</taxon>
        <taxon>Pseudomonadota</taxon>
        <taxon>Alphaproteobacteria</taxon>
        <taxon>Hyphomicrobiales</taxon>
        <taxon>Nitrobacteraceae</taxon>
        <taxon>Bradyrhizobium</taxon>
    </lineage>
</organism>